<sequence length="529" mass="60181">MHESLFSYPSGRFLYNEELRIRERHVPFDVAALQNTIAQDVGHGSVKSMIKLSEGGFNRVLLATMEDGFKAIVKIPYWISVPKTYASASEVATLTFLRSKGKPVPEVYGWSSTNDNAAGVEYIIMEHASGVGAETCWFDTTKYQKKALVTGIVDIEKRLFEIPFASVGSLYFKSDLPSELQGRLYQPGTPDEDRDSETYCIGPTADYMFWYGQRATLELDRGLWSDPQRNIFLQLPTKKSSGPSSLGSPLSYLEIAPYLLPKDPRNMLNQPTLRHPGVFSSPILTLGFIDANLNTKDLTPSNVFVCPDTFNVTSIIDWQHTAITPLLLTAGYPRLFENPDPEPPTGLVPPKYPEDYDKMNPQDKAQVDELIRRQSLFYLYRVFNGGLNKVHLKALQEPLILARQNLVESASRQWTGNLMTLRGNLMRMCQIWPHVPRKDENTECPIQFSEQEVKEHIENEPMWYDLNKLVNHWRDELGGLSEEGWVRAEQYDHAVKRNASLKAEFSGGSADELEKIDRGWPFQDREELF</sequence>
<evidence type="ECO:0000313" key="2">
    <source>
        <dbReference type="Proteomes" id="UP001152592"/>
    </source>
</evidence>
<reference evidence="1" key="1">
    <citation type="submission" date="2021-07" db="EMBL/GenBank/DDBJ databases">
        <authorList>
            <person name="Branca A.L. A."/>
        </authorList>
    </citation>
    <scope>NUCLEOTIDE SEQUENCE</scope>
</reference>
<proteinExistence type="predicted"/>
<dbReference type="OrthoDB" id="4227485at2759"/>
<accession>A0A9W4JKJ2</accession>
<protein>
    <recommendedName>
        <fullName evidence="3">Aminoglycoside phosphotransferase domain-containing protein</fullName>
    </recommendedName>
</protein>
<name>A0A9W4JKJ2_9EURO</name>
<dbReference type="InterPro" id="IPR051035">
    <property type="entry name" value="Mito_inheritance_9"/>
</dbReference>
<dbReference type="SUPFAM" id="SSF56112">
    <property type="entry name" value="Protein kinase-like (PK-like)"/>
    <property type="match status" value="1"/>
</dbReference>
<dbReference type="PANTHER" id="PTHR36091:SF2">
    <property type="entry name" value="AMINOGLYCOSIDE PHOSPHOTRANSFERASE DOMAIN-CONTAINING PROTEIN"/>
    <property type="match status" value="1"/>
</dbReference>
<dbReference type="EMBL" id="CAJVPD010000252">
    <property type="protein sequence ID" value="CAG8399499.1"/>
    <property type="molecule type" value="Genomic_DNA"/>
</dbReference>
<evidence type="ECO:0008006" key="3">
    <source>
        <dbReference type="Google" id="ProtNLM"/>
    </source>
</evidence>
<comment type="caution">
    <text evidence="1">The sequence shown here is derived from an EMBL/GenBank/DDBJ whole genome shotgun (WGS) entry which is preliminary data.</text>
</comment>
<organism evidence="1 2">
    <name type="scientific">Penicillium salamii</name>
    <dbReference type="NCBI Taxonomy" id="1612424"/>
    <lineage>
        <taxon>Eukaryota</taxon>
        <taxon>Fungi</taxon>
        <taxon>Dikarya</taxon>
        <taxon>Ascomycota</taxon>
        <taxon>Pezizomycotina</taxon>
        <taxon>Eurotiomycetes</taxon>
        <taxon>Eurotiomycetidae</taxon>
        <taxon>Eurotiales</taxon>
        <taxon>Aspergillaceae</taxon>
        <taxon>Penicillium</taxon>
    </lineage>
</organism>
<gene>
    <name evidence="1" type="ORF">PSALAMII_LOCUS7526</name>
</gene>
<dbReference type="AlphaFoldDB" id="A0A9W4JKJ2"/>
<dbReference type="InterPro" id="IPR011009">
    <property type="entry name" value="Kinase-like_dom_sf"/>
</dbReference>
<dbReference type="GO" id="GO:0005739">
    <property type="term" value="C:mitochondrion"/>
    <property type="evidence" value="ECO:0007669"/>
    <property type="project" value="TreeGrafter"/>
</dbReference>
<dbReference type="Proteomes" id="UP001152592">
    <property type="component" value="Unassembled WGS sequence"/>
</dbReference>
<evidence type="ECO:0000313" key="1">
    <source>
        <dbReference type="EMBL" id="CAG8399499.1"/>
    </source>
</evidence>
<dbReference type="PANTHER" id="PTHR36091">
    <property type="entry name" value="ALTERED INHERITANCE OF MITOCHONDRIA PROTEIN 9, MITOCHONDRIAL"/>
    <property type="match status" value="1"/>
</dbReference>